<dbReference type="Pfam" id="PF17782">
    <property type="entry name" value="WHD_DprA"/>
    <property type="match status" value="1"/>
</dbReference>
<feature type="domain" description="Smf/DprA SLOG" evidence="3">
    <location>
        <begin position="175"/>
        <end position="380"/>
    </location>
</feature>
<dbReference type="InterPro" id="IPR036388">
    <property type="entry name" value="WH-like_DNA-bd_sf"/>
</dbReference>
<organism evidence="5 6">
    <name type="scientific">Roseicyclus marinus</name>
    <dbReference type="NCBI Taxonomy" id="2161673"/>
    <lineage>
        <taxon>Bacteria</taxon>
        <taxon>Pseudomonadati</taxon>
        <taxon>Pseudomonadota</taxon>
        <taxon>Alphaproteobacteria</taxon>
        <taxon>Rhodobacterales</taxon>
        <taxon>Roseobacteraceae</taxon>
        <taxon>Roseicyclus</taxon>
    </lineage>
</organism>
<evidence type="ECO:0000259" key="4">
    <source>
        <dbReference type="Pfam" id="PF17782"/>
    </source>
</evidence>
<sequence>MGGIGPPDTPLTQGFLTKPCKPRAALTIHQDVPPKFNLSATDAAIPFSFGKHPLTDCRQSRRMWSLSESSPAAPIARPDTWRDFGDDAFFEASTSYIPPPVRDPAERLARLRLIRSRRVGPATYLRLMAEHGSASQALEILPQIARAAGVDSYQPCPEPVALAELKAAKRMGAALLCLGDPDYPASLAGIPDAPPLLWVKGHNTLFSKPVLALVGTRNASALGSRMARSLAADLGAAGFVIASGLARGIDALAHRASLDTGTIAVMAGGLDVIYPTENTGLFHDIAQRGLVVSEMPFGCEPQARHFPRRNRIVAGLAQAVIVVEAAVRSGSLITARLALEQGREVMAVPGHPLDSRAGGGNLLIRDGAALIRNAEDVLEILGNPTAAPKRPHRPEAAQNPSTPAPQGGVEGAILAILTETPVAEDQLIRSLGQPPRAVAQALAILEMAGRITRGAGGMVARS</sequence>
<feature type="domain" description="DprA winged helix" evidence="4">
    <location>
        <begin position="400"/>
        <end position="457"/>
    </location>
</feature>
<dbReference type="InterPro" id="IPR041614">
    <property type="entry name" value="DprA_WH"/>
</dbReference>
<evidence type="ECO:0000256" key="2">
    <source>
        <dbReference type="SAM" id="MobiDB-lite"/>
    </source>
</evidence>
<reference evidence="5 6" key="1">
    <citation type="submission" date="2023-01" db="EMBL/GenBank/DDBJ databases">
        <title>Complete genome sequence of Roseicyclus marinus strain Dej080120_10.</title>
        <authorList>
            <person name="Ueki S."/>
            <person name="Maruyama F."/>
        </authorList>
    </citation>
    <scope>NUCLEOTIDE SEQUENCE [LARGE SCALE GENOMIC DNA]</scope>
    <source>
        <strain evidence="5 6">Dej080120_10</strain>
    </source>
</reference>
<name>A0AA48HHY8_9RHOB</name>
<dbReference type="Gene3D" id="3.40.50.450">
    <property type="match status" value="1"/>
</dbReference>
<dbReference type="KEGG" id="rmai:MACH21_06930"/>
<dbReference type="GO" id="GO:0009294">
    <property type="term" value="P:DNA-mediated transformation"/>
    <property type="evidence" value="ECO:0007669"/>
    <property type="project" value="InterPro"/>
</dbReference>
<evidence type="ECO:0000259" key="3">
    <source>
        <dbReference type="Pfam" id="PF02481"/>
    </source>
</evidence>
<dbReference type="InterPro" id="IPR003488">
    <property type="entry name" value="DprA"/>
</dbReference>
<proteinExistence type="inferred from homology"/>
<protein>
    <submittedName>
        <fullName evidence="5">DNA processing protein DprA</fullName>
    </submittedName>
</protein>
<dbReference type="NCBIfam" id="TIGR00732">
    <property type="entry name" value="dprA"/>
    <property type="match status" value="1"/>
</dbReference>
<keyword evidence="6" id="KW-1185">Reference proteome</keyword>
<evidence type="ECO:0000313" key="5">
    <source>
        <dbReference type="EMBL" id="BDW84516.1"/>
    </source>
</evidence>
<evidence type="ECO:0000256" key="1">
    <source>
        <dbReference type="ARBA" id="ARBA00006525"/>
    </source>
</evidence>
<dbReference type="PANTHER" id="PTHR43022">
    <property type="entry name" value="PROTEIN SMF"/>
    <property type="match status" value="1"/>
</dbReference>
<gene>
    <name evidence="5" type="ORF">MACH21_06930</name>
</gene>
<accession>A0AA48HHY8</accession>
<feature type="region of interest" description="Disordered" evidence="2">
    <location>
        <begin position="384"/>
        <end position="405"/>
    </location>
</feature>
<comment type="similarity">
    <text evidence="1">Belongs to the DprA/Smf family.</text>
</comment>
<dbReference type="InterPro" id="IPR057666">
    <property type="entry name" value="DrpA_SLOG"/>
</dbReference>
<dbReference type="Gene3D" id="1.10.10.10">
    <property type="entry name" value="Winged helix-like DNA-binding domain superfamily/Winged helix DNA-binding domain"/>
    <property type="match status" value="1"/>
</dbReference>
<dbReference type="Pfam" id="PF21102">
    <property type="entry name" value="DprA_N"/>
    <property type="match status" value="1"/>
</dbReference>
<dbReference type="AlphaFoldDB" id="A0AA48HHY8"/>
<evidence type="ECO:0000313" key="6">
    <source>
        <dbReference type="Proteomes" id="UP001337723"/>
    </source>
</evidence>
<dbReference type="Proteomes" id="UP001337723">
    <property type="component" value="Chromosome"/>
</dbReference>
<dbReference type="SUPFAM" id="SSF102405">
    <property type="entry name" value="MCP/YpsA-like"/>
    <property type="match status" value="1"/>
</dbReference>
<dbReference type="EMBL" id="AP027266">
    <property type="protein sequence ID" value="BDW84516.1"/>
    <property type="molecule type" value="Genomic_DNA"/>
</dbReference>
<dbReference type="PANTHER" id="PTHR43022:SF1">
    <property type="entry name" value="PROTEIN SMF"/>
    <property type="match status" value="1"/>
</dbReference>
<dbReference type="Pfam" id="PF02481">
    <property type="entry name" value="DNA_processg_A"/>
    <property type="match status" value="1"/>
</dbReference>